<sequence>MERIAAGIEPPGYPTSPSPSYHTEGYPAGGSSYNSQTLGRSSDPQYSRSRQIQITSHAGLLVVVLDCVGLLTRRFPHLSKATLDCLSDFLLNPSPTLSKLNRTAGRGTIASHRSTALTGRRVPRQGSSTTLERSSRASRSQQLLDRIRATAIHSLCR</sequence>
<keyword evidence="3" id="KW-1185">Reference proteome</keyword>
<dbReference type="OrthoDB" id="10264149at2759"/>
<reference evidence="2 3" key="1">
    <citation type="submission" date="2018-11" db="EMBL/GenBank/DDBJ databases">
        <authorList>
            <consortium name="Pathogen Informatics"/>
        </authorList>
    </citation>
    <scope>NUCLEOTIDE SEQUENCE [LARGE SCALE GENOMIC DNA]</scope>
</reference>
<evidence type="ECO:0000313" key="3">
    <source>
        <dbReference type="Proteomes" id="UP000281553"/>
    </source>
</evidence>
<proteinExistence type="predicted"/>
<evidence type="ECO:0000256" key="1">
    <source>
        <dbReference type="SAM" id="MobiDB-lite"/>
    </source>
</evidence>
<dbReference type="EMBL" id="UYRU01064512">
    <property type="protein sequence ID" value="VDN16057.1"/>
    <property type="molecule type" value="Genomic_DNA"/>
</dbReference>
<evidence type="ECO:0000313" key="2">
    <source>
        <dbReference type="EMBL" id="VDN16057.1"/>
    </source>
</evidence>
<accession>A0A3P7LWR9</accession>
<dbReference type="AlphaFoldDB" id="A0A3P7LWR9"/>
<protein>
    <submittedName>
        <fullName evidence="2">Uncharacterized protein</fullName>
    </submittedName>
</protein>
<feature type="compositionally biased region" description="Polar residues" evidence="1">
    <location>
        <begin position="31"/>
        <end position="50"/>
    </location>
</feature>
<organism evidence="2 3">
    <name type="scientific">Dibothriocephalus latus</name>
    <name type="common">Fish tapeworm</name>
    <name type="synonym">Diphyllobothrium latum</name>
    <dbReference type="NCBI Taxonomy" id="60516"/>
    <lineage>
        <taxon>Eukaryota</taxon>
        <taxon>Metazoa</taxon>
        <taxon>Spiralia</taxon>
        <taxon>Lophotrochozoa</taxon>
        <taxon>Platyhelminthes</taxon>
        <taxon>Cestoda</taxon>
        <taxon>Eucestoda</taxon>
        <taxon>Diphyllobothriidea</taxon>
        <taxon>Diphyllobothriidae</taxon>
        <taxon>Dibothriocephalus</taxon>
    </lineage>
</organism>
<dbReference type="Proteomes" id="UP000281553">
    <property type="component" value="Unassembled WGS sequence"/>
</dbReference>
<gene>
    <name evidence="2" type="ORF">DILT_LOCUS11888</name>
</gene>
<feature type="region of interest" description="Disordered" evidence="1">
    <location>
        <begin position="117"/>
        <end position="139"/>
    </location>
</feature>
<feature type="region of interest" description="Disordered" evidence="1">
    <location>
        <begin position="1"/>
        <end position="50"/>
    </location>
</feature>
<name>A0A3P7LWR9_DIBLA</name>